<evidence type="ECO:0000313" key="2">
    <source>
        <dbReference type="EMBL" id="MDQ0226069.1"/>
    </source>
</evidence>
<accession>A0ABT9Z264</accession>
<dbReference type="Proteomes" id="UP001232245">
    <property type="component" value="Unassembled WGS sequence"/>
</dbReference>
<keyword evidence="1" id="KW-0812">Transmembrane</keyword>
<keyword evidence="3" id="KW-1185">Reference proteome</keyword>
<name>A0ABT9Z264_9BACI</name>
<proteinExistence type="predicted"/>
<evidence type="ECO:0000313" key="3">
    <source>
        <dbReference type="Proteomes" id="UP001232245"/>
    </source>
</evidence>
<comment type="caution">
    <text evidence="2">The sequence shown here is derived from an EMBL/GenBank/DDBJ whole genome shotgun (WGS) entry which is preliminary data.</text>
</comment>
<keyword evidence="1" id="KW-0472">Membrane</keyword>
<feature type="transmembrane region" description="Helical" evidence="1">
    <location>
        <begin position="95"/>
        <end position="113"/>
    </location>
</feature>
<dbReference type="EMBL" id="JAUSTZ010000004">
    <property type="protein sequence ID" value="MDQ0226069.1"/>
    <property type="molecule type" value="Genomic_DNA"/>
</dbReference>
<evidence type="ECO:0000256" key="1">
    <source>
        <dbReference type="SAM" id="Phobius"/>
    </source>
</evidence>
<dbReference type="RefSeq" id="WP_233452358.1">
    <property type="nucleotide sequence ID" value="NZ_CADEPK010000375.1"/>
</dbReference>
<keyword evidence="1" id="KW-1133">Transmembrane helix</keyword>
<feature type="transmembrane region" description="Helical" evidence="1">
    <location>
        <begin position="65"/>
        <end position="88"/>
    </location>
</feature>
<protein>
    <submittedName>
        <fullName evidence="2">Uncharacterized protein</fullName>
    </submittedName>
</protein>
<sequence>MKFVKMKYSKSLLLLMVVLSWLTFPLLGKDSIKRFLPAGIFISLVVAVEDVIARKRKWWWWYEKLIPNVSGIVPFLWGPFLIGSMWILKLTYGRFIFYTIINFIVDSFFTLFMVDWLKKLGIASLIRLPKYQLSMIFFLKSLLLYGFQYVKEKIQYTKFRM</sequence>
<organism evidence="2 3">
    <name type="scientific">Metabacillus niabensis</name>
    <dbReference type="NCBI Taxonomy" id="324854"/>
    <lineage>
        <taxon>Bacteria</taxon>
        <taxon>Bacillati</taxon>
        <taxon>Bacillota</taxon>
        <taxon>Bacilli</taxon>
        <taxon>Bacillales</taxon>
        <taxon>Bacillaceae</taxon>
        <taxon>Metabacillus</taxon>
    </lineage>
</organism>
<gene>
    <name evidence="2" type="ORF">J2S02_002414</name>
</gene>
<feature type="transmembrane region" description="Helical" evidence="1">
    <location>
        <begin position="133"/>
        <end position="150"/>
    </location>
</feature>
<reference evidence="2 3" key="1">
    <citation type="submission" date="2023-07" db="EMBL/GenBank/DDBJ databases">
        <title>Genomic Encyclopedia of Type Strains, Phase IV (KMG-IV): sequencing the most valuable type-strain genomes for metagenomic binning, comparative biology and taxonomic classification.</title>
        <authorList>
            <person name="Goeker M."/>
        </authorList>
    </citation>
    <scope>NUCLEOTIDE SEQUENCE [LARGE SCALE GENOMIC DNA]</scope>
    <source>
        <strain evidence="2 3">DSM 17723</strain>
    </source>
</reference>